<accession>A0A5N1JRV5</accession>
<dbReference type="Pfam" id="PF01042">
    <property type="entry name" value="Ribonuc_L-PSP"/>
    <property type="match status" value="1"/>
</dbReference>
<dbReference type="InterPro" id="IPR006175">
    <property type="entry name" value="YjgF/YER057c/UK114"/>
</dbReference>
<protein>
    <submittedName>
        <fullName evidence="2">RidA family protein</fullName>
    </submittedName>
</protein>
<dbReference type="RefSeq" id="WP_150875514.1">
    <property type="nucleotide sequence ID" value="NZ_VTWS01000001.1"/>
</dbReference>
<evidence type="ECO:0000313" key="3">
    <source>
        <dbReference type="Proteomes" id="UP000326344"/>
    </source>
</evidence>
<dbReference type="Proteomes" id="UP000326344">
    <property type="component" value="Unassembled WGS sequence"/>
</dbReference>
<dbReference type="PANTHER" id="PTHR11803">
    <property type="entry name" value="2-IMINOBUTANOATE/2-IMINOPROPANOATE DEAMINASE RIDA"/>
    <property type="match status" value="1"/>
</dbReference>
<gene>
    <name evidence="2" type="ORF">F0P93_06435</name>
</gene>
<keyword evidence="3" id="KW-1185">Reference proteome</keyword>
<dbReference type="GO" id="GO:0005829">
    <property type="term" value="C:cytosol"/>
    <property type="evidence" value="ECO:0007669"/>
    <property type="project" value="TreeGrafter"/>
</dbReference>
<dbReference type="AlphaFoldDB" id="A0A5N1JRV5"/>
<dbReference type="EMBL" id="VTWS01000001">
    <property type="protein sequence ID" value="KAA9357369.1"/>
    <property type="molecule type" value="Genomic_DNA"/>
</dbReference>
<sequence length="143" mass="15709">MEKHYYNPPQLPNWEKAFSQVVVVKSEEMQTIYLSGQVSVDRENKLIGEGDLKCQATQAFKNLQVALASVGATTMDVVKINIYVKDYRSADAGVVSEAFQSAFPFEKLPASTWLGVQALALEGLLIEIDAIAVVAVHPTIKHT</sequence>
<dbReference type="GO" id="GO:0019239">
    <property type="term" value="F:deaminase activity"/>
    <property type="evidence" value="ECO:0007669"/>
    <property type="project" value="TreeGrafter"/>
</dbReference>
<proteinExistence type="inferred from homology"/>
<organism evidence="2 3">
    <name type="scientific">Larkinella humicola</name>
    <dbReference type="NCBI Taxonomy" id="2607654"/>
    <lineage>
        <taxon>Bacteria</taxon>
        <taxon>Pseudomonadati</taxon>
        <taxon>Bacteroidota</taxon>
        <taxon>Cytophagia</taxon>
        <taxon>Cytophagales</taxon>
        <taxon>Spirosomataceae</taxon>
        <taxon>Larkinella</taxon>
    </lineage>
</organism>
<evidence type="ECO:0000256" key="1">
    <source>
        <dbReference type="ARBA" id="ARBA00010552"/>
    </source>
</evidence>
<reference evidence="2 3" key="1">
    <citation type="submission" date="2019-09" db="EMBL/GenBank/DDBJ databases">
        <title>Genome Sequence of Larkinella sp MA1.</title>
        <authorList>
            <person name="Srinivasan S."/>
        </authorList>
    </citation>
    <scope>NUCLEOTIDE SEQUENCE [LARGE SCALE GENOMIC DNA]</scope>
    <source>
        <strain evidence="2 3">MA1</strain>
    </source>
</reference>
<dbReference type="SUPFAM" id="SSF55298">
    <property type="entry name" value="YjgF-like"/>
    <property type="match status" value="1"/>
</dbReference>
<dbReference type="Gene3D" id="3.30.1330.40">
    <property type="entry name" value="RutC-like"/>
    <property type="match status" value="1"/>
</dbReference>
<comment type="caution">
    <text evidence="2">The sequence shown here is derived from an EMBL/GenBank/DDBJ whole genome shotgun (WGS) entry which is preliminary data.</text>
</comment>
<dbReference type="CDD" id="cd00448">
    <property type="entry name" value="YjgF_YER057c_UK114_family"/>
    <property type="match status" value="1"/>
</dbReference>
<comment type="similarity">
    <text evidence="1">Belongs to the RutC family.</text>
</comment>
<name>A0A5N1JRV5_9BACT</name>
<evidence type="ECO:0000313" key="2">
    <source>
        <dbReference type="EMBL" id="KAA9357369.1"/>
    </source>
</evidence>
<dbReference type="InterPro" id="IPR035959">
    <property type="entry name" value="RutC-like_sf"/>
</dbReference>
<dbReference type="PANTHER" id="PTHR11803:SF58">
    <property type="entry name" value="PROTEIN HMF1-RELATED"/>
    <property type="match status" value="1"/>
</dbReference>